<sequence length="94" mass="11178">VEEGMQRTRLEEEKRKEVTSHFQVTLNDIQTQMEQHNERNASLRQENTELAEKLKKLYEQYKLREEVSGQFPFFSTSTCSNSWSMPSCTRLRSC</sequence>
<evidence type="ECO:0000313" key="4">
    <source>
        <dbReference type="Proteomes" id="UP000261360"/>
    </source>
</evidence>
<feature type="coiled-coil region" evidence="2">
    <location>
        <begin position="26"/>
        <end position="64"/>
    </location>
</feature>
<dbReference type="Ensembl" id="ENSSLDT00000015543.1">
    <property type="protein sequence ID" value="ENSSLDP00000014972.1"/>
    <property type="gene ID" value="ENSSLDG00000011937.1"/>
</dbReference>
<evidence type="ECO:0000313" key="3">
    <source>
        <dbReference type="Ensembl" id="ENSSLDP00000014972.1"/>
    </source>
</evidence>
<dbReference type="PANTHER" id="PTHR16127">
    <property type="entry name" value="TAXILIN"/>
    <property type="match status" value="1"/>
</dbReference>
<protein>
    <submittedName>
        <fullName evidence="3">Uncharacterized protein</fullName>
    </submittedName>
</protein>
<proteinExistence type="inferred from homology"/>
<dbReference type="GO" id="GO:0019905">
    <property type="term" value="F:syntaxin binding"/>
    <property type="evidence" value="ECO:0007669"/>
    <property type="project" value="InterPro"/>
</dbReference>
<reference evidence="3" key="2">
    <citation type="submission" date="2025-09" db="UniProtKB">
        <authorList>
            <consortium name="Ensembl"/>
        </authorList>
    </citation>
    <scope>IDENTIFICATION</scope>
</reference>
<organism evidence="3 4">
    <name type="scientific">Seriola lalandi dorsalis</name>
    <dbReference type="NCBI Taxonomy" id="1841481"/>
    <lineage>
        <taxon>Eukaryota</taxon>
        <taxon>Metazoa</taxon>
        <taxon>Chordata</taxon>
        <taxon>Craniata</taxon>
        <taxon>Vertebrata</taxon>
        <taxon>Euteleostomi</taxon>
        <taxon>Actinopterygii</taxon>
        <taxon>Neopterygii</taxon>
        <taxon>Teleostei</taxon>
        <taxon>Neoteleostei</taxon>
        <taxon>Acanthomorphata</taxon>
        <taxon>Carangaria</taxon>
        <taxon>Carangiformes</taxon>
        <taxon>Carangidae</taxon>
        <taxon>Seriola</taxon>
    </lineage>
</organism>
<keyword evidence="2" id="KW-0175">Coiled coil</keyword>
<keyword evidence="4" id="KW-1185">Reference proteome</keyword>
<dbReference type="PANTHER" id="PTHR16127:SF12">
    <property type="entry name" value="ALPHA-TAXILIN"/>
    <property type="match status" value="1"/>
</dbReference>
<dbReference type="InterPro" id="IPR026183">
    <property type="entry name" value="Taxilin_fam"/>
</dbReference>
<dbReference type="Pfam" id="PF09728">
    <property type="entry name" value="Taxilin"/>
    <property type="match status" value="1"/>
</dbReference>
<evidence type="ECO:0000256" key="2">
    <source>
        <dbReference type="SAM" id="Coils"/>
    </source>
</evidence>
<dbReference type="GeneTree" id="ENSGT00940000158303"/>
<name>A0A3B4XFS1_SERLL</name>
<accession>A0A3B4XFS1</accession>
<dbReference type="STRING" id="1841481.ENSSLDP00000014972"/>
<evidence type="ECO:0000256" key="1">
    <source>
        <dbReference type="ARBA" id="ARBA00009550"/>
    </source>
</evidence>
<reference evidence="3" key="1">
    <citation type="submission" date="2025-08" db="UniProtKB">
        <authorList>
            <consortium name="Ensembl"/>
        </authorList>
    </citation>
    <scope>IDENTIFICATION</scope>
</reference>
<comment type="similarity">
    <text evidence="1">Belongs to the taxilin family.</text>
</comment>
<dbReference type="AlphaFoldDB" id="A0A3B4XFS1"/>
<dbReference type="Proteomes" id="UP000261360">
    <property type="component" value="Unplaced"/>
</dbReference>